<dbReference type="GO" id="GO:0080120">
    <property type="term" value="P:CAAX-box protein maturation"/>
    <property type="evidence" value="ECO:0007669"/>
    <property type="project" value="UniProtKB-ARBA"/>
</dbReference>
<dbReference type="InterPro" id="IPR052710">
    <property type="entry name" value="CAAX_protease"/>
</dbReference>
<dbReference type="RefSeq" id="WP_054278500.1">
    <property type="nucleotide sequence ID" value="NZ_LHQM01000010.1"/>
</dbReference>
<feature type="transmembrane region" description="Helical" evidence="2">
    <location>
        <begin position="79"/>
        <end position="99"/>
    </location>
</feature>
<keyword evidence="4" id="KW-0378">Hydrolase</keyword>
<comment type="similarity">
    <text evidence="1">Belongs to the UPF0177 family.</text>
</comment>
<accession>A0A0P6S2C2</accession>
<dbReference type="Pfam" id="PF02517">
    <property type="entry name" value="Rce1-like"/>
    <property type="match status" value="1"/>
</dbReference>
<feature type="transmembrane region" description="Helical" evidence="2">
    <location>
        <begin position="40"/>
        <end position="58"/>
    </location>
</feature>
<evidence type="ECO:0000256" key="1">
    <source>
        <dbReference type="ARBA" id="ARBA00009067"/>
    </source>
</evidence>
<protein>
    <submittedName>
        <fullName evidence="4">CAAX protease</fullName>
    </submittedName>
</protein>
<sequence length="231" mass="25949">MTLIINTLKLIGLIILTVMFNFIPMLLLQQQTVIPLALKWILGIIYLLIVAISMFFLWNYYQKQQDPAIKNQKMRARDWGYLVLFWFLARVVAILGTVVNQALSGQQMSANDAALQSLSAFTKGGFPFYTVLFILAMSVIAPVMEELAFRGIPMVLLFKGKSVIWGAIVTSLVFAALHATNIIELILYGLMGLIFFMAYQRRGLLLDSVLLHIANNFPIAIYLLLIGMGII</sequence>
<dbReference type="PANTHER" id="PTHR36435:SF1">
    <property type="entry name" value="CAAX AMINO TERMINAL PROTEASE FAMILY PROTEIN"/>
    <property type="match status" value="1"/>
</dbReference>
<dbReference type="STRING" id="119224.AKK44_03305"/>
<dbReference type="EMBL" id="LHQM01000010">
    <property type="protein sequence ID" value="KPJ22687.1"/>
    <property type="molecule type" value="Genomic_DNA"/>
</dbReference>
<evidence type="ECO:0000313" key="4">
    <source>
        <dbReference type="EMBL" id="KPJ22687.1"/>
    </source>
</evidence>
<feature type="transmembrane region" description="Helical" evidence="2">
    <location>
        <begin position="211"/>
        <end position="230"/>
    </location>
</feature>
<keyword evidence="2" id="KW-0812">Transmembrane</keyword>
<feature type="transmembrane region" description="Helical" evidence="2">
    <location>
        <begin position="126"/>
        <end position="144"/>
    </location>
</feature>
<keyword evidence="2" id="KW-0472">Membrane</keyword>
<dbReference type="GO" id="GO:0004175">
    <property type="term" value="F:endopeptidase activity"/>
    <property type="evidence" value="ECO:0007669"/>
    <property type="project" value="UniProtKB-ARBA"/>
</dbReference>
<feature type="transmembrane region" description="Helical" evidence="2">
    <location>
        <begin position="156"/>
        <end position="176"/>
    </location>
</feature>
<dbReference type="Proteomes" id="UP000049578">
    <property type="component" value="Unassembled WGS sequence"/>
</dbReference>
<comment type="caution">
    <text evidence="4">The sequence shown here is derived from an EMBL/GenBank/DDBJ whole genome shotgun (WGS) entry which is preliminary data.</text>
</comment>
<keyword evidence="4" id="KW-0645">Protease</keyword>
<evidence type="ECO:0000256" key="2">
    <source>
        <dbReference type="SAM" id="Phobius"/>
    </source>
</evidence>
<dbReference type="GO" id="GO:0006508">
    <property type="term" value="P:proteolysis"/>
    <property type="evidence" value="ECO:0007669"/>
    <property type="project" value="UniProtKB-KW"/>
</dbReference>
<feature type="transmembrane region" description="Helical" evidence="2">
    <location>
        <begin position="7"/>
        <end position="28"/>
    </location>
</feature>
<keyword evidence="2" id="KW-1133">Transmembrane helix</keyword>
<evidence type="ECO:0000313" key="5">
    <source>
        <dbReference type="Proteomes" id="UP000049578"/>
    </source>
</evidence>
<organism evidence="4 5">
    <name type="scientific">Streptococcus phocae</name>
    <dbReference type="NCBI Taxonomy" id="119224"/>
    <lineage>
        <taxon>Bacteria</taxon>
        <taxon>Bacillati</taxon>
        <taxon>Bacillota</taxon>
        <taxon>Bacilli</taxon>
        <taxon>Lactobacillales</taxon>
        <taxon>Streptococcaceae</taxon>
        <taxon>Streptococcus</taxon>
    </lineage>
</organism>
<dbReference type="PANTHER" id="PTHR36435">
    <property type="entry name" value="SLR1288 PROTEIN"/>
    <property type="match status" value="1"/>
</dbReference>
<feature type="transmembrane region" description="Helical" evidence="2">
    <location>
        <begin position="182"/>
        <end position="199"/>
    </location>
</feature>
<reference evidence="4 5" key="1">
    <citation type="submission" date="2015-08" db="EMBL/GenBank/DDBJ databases">
        <title>Genome sequence of Streptococcus phocae subsp. phocae ATCC 51973T isolated from liver specimen obtained from seal.</title>
        <authorList>
            <person name="Avendano-Herrera R."/>
        </authorList>
    </citation>
    <scope>NUCLEOTIDE SEQUENCE [LARGE SCALE GENOMIC DNA]</scope>
    <source>
        <strain evidence="4 5">ATCC 51973</strain>
    </source>
</reference>
<feature type="domain" description="CAAX prenyl protease 2/Lysostaphin resistance protein A-like" evidence="3">
    <location>
        <begin position="129"/>
        <end position="217"/>
    </location>
</feature>
<gene>
    <name evidence="4" type="ORF">AKK44_03305</name>
</gene>
<proteinExistence type="inferred from homology"/>
<dbReference type="AlphaFoldDB" id="A0A0P6S2C2"/>
<evidence type="ECO:0000259" key="3">
    <source>
        <dbReference type="Pfam" id="PF02517"/>
    </source>
</evidence>
<dbReference type="PATRIC" id="fig|119224.3.peg.183"/>
<dbReference type="InterPro" id="IPR003675">
    <property type="entry name" value="Rce1/LyrA-like_dom"/>
</dbReference>
<keyword evidence="5" id="KW-1185">Reference proteome</keyword>
<name>A0A0P6S2C2_9STRE</name>